<feature type="non-terminal residue" evidence="1">
    <location>
        <position position="55"/>
    </location>
</feature>
<sequence length="55" mass="6020">DKLLTELIKSSSGVSLSSVVSKDILESFKLGDVNSKVDKNIFEPSFGFELAENRT</sequence>
<evidence type="ECO:0000313" key="2">
    <source>
        <dbReference type="Proteomes" id="UP000789366"/>
    </source>
</evidence>
<feature type="non-terminal residue" evidence="1">
    <location>
        <position position="1"/>
    </location>
</feature>
<reference evidence="1" key="1">
    <citation type="submission" date="2021-06" db="EMBL/GenBank/DDBJ databases">
        <authorList>
            <person name="Kallberg Y."/>
            <person name="Tangrot J."/>
            <person name="Rosling A."/>
        </authorList>
    </citation>
    <scope>NUCLEOTIDE SEQUENCE</scope>
    <source>
        <strain evidence="1">28 12/20/2015</strain>
    </source>
</reference>
<accession>A0ACA9P7T4</accession>
<name>A0ACA9P7T4_9GLOM</name>
<evidence type="ECO:0000313" key="1">
    <source>
        <dbReference type="EMBL" id="CAG8696083.1"/>
    </source>
</evidence>
<gene>
    <name evidence="1" type="ORF">SPELUC_LOCUS11025</name>
</gene>
<protein>
    <submittedName>
        <fullName evidence="1">5426_t:CDS:1</fullName>
    </submittedName>
</protein>
<dbReference type="Proteomes" id="UP000789366">
    <property type="component" value="Unassembled WGS sequence"/>
</dbReference>
<dbReference type="EMBL" id="CAJVPW010022083">
    <property type="protein sequence ID" value="CAG8696083.1"/>
    <property type="molecule type" value="Genomic_DNA"/>
</dbReference>
<keyword evidence="2" id="KW-1185">Reference proteome</keyword>
<organism evidence="1 2">
    <name type="scientific">Cetraspora pellucida</name>
    <dbReference type="NCBI Taxonomy" id="1433469"/>
    <lineage>
        <taxon>Eukaryota</taxon>
        <taxon>Fungi</taxon>
        <taxon>Fungi incertae sedis</taxon>
        <taxon>Mucoromycota</taxon>
        <taxon>Glomeromycotina</taxon>
        <taxon>Glomeromycetes</taxon>
        <taxon>Diversisporales</taxon>
        <taxon>Gigasporaceae</taxon>
        <taxon>Cetraspora</taxon>
    </lineage>
</organism>
<comment type="caution">
    <text evidence="1">The sequence shown here is derived from an EMBL/GenBank/DDBJ whole genome shotgun (WGS) entry which is preliminary data.</text>
</comment>
<proteinExistence type="predicted"/>